<dbReference type="PANTHER" id="PTHR42985">
    <property type="entry name" value="SODIUM-COUPLED MONOCARBOXYLATE TRANSPORTER"/>
    <property type="match status" value="1"/>
</dbReference>
<keyword evidence="3" id="KW-0813">Transport</keyword>
<feature type="transmembrane region" description="Helical" evidence="13">
    <location>
        <begin position="549"/>
        <end position="570"/>
    </location>
</feature>
<feature type="coiled-coil region" evidence="12">
    <location>
        <begin position="367"/>
        <end position="394"/>
    </location>
</feature>
<evidence type="ECO:0000256" key="1">
    <source>
        <dbReference type="ARBA" id="ARBA00004651"/>
    </source>
</evidence>
<keyword evidence="12" id="KW-0175">Coiled coil</keyword>
<dbReference type="CDD" id="cd11494">
    <property type="entry name" value="SLC5sbd_NIS-like_u2"/>
    <property type="match status" value="1"/>
</dbReference>
<dbReference type="GO" id="GO:0005886">
    <property type="term" value="C:plasma membrane"/>
    <property type="evidence" value="ECO:0007669"/>
    <property type="project" value="UniProtKB-SubCell"/>
</dbReference>
<dbReference type="AlphaFoldDB" id="A0A1H3YDT0"/>
<evidence type="ECO:0000256" key="13">
    <source>
        <dbReference type="SAM" id="Phobius"/>
    </source>
</evidence>
<dbReference type="InterPro" id="IPR051163">
    <property type="entry name" value="Sodium:Solute_Symporter_SSF"/>
</dbReference>
<comment type="subcellular location">
    <subcellularLocation>
        <location evidence="1">Cell membrane</location>
        <topology evidence="1">Multi-pass membrane protein</topology>
    </subcellularLocation>
</comment>
<dbReference type="Proteomes" id="UP000199041">
    <property type="component" value="Unassembled WGS sequence"/>
</dbReference>
<keyword evidence="9 13" id="KW-0472">Membrane</keyword>
<evidence type="ECO:0000313" key="15">
    <source>
        <dbReference type="Proteomes" id="UP000199041"/>
    </source>
</evidence>
<evidence type="ECO:0000256" key="5">
    <source>
        <dbReference type="ARBA" id="ARBA00022692"/>
    </source>
</evidence>
<evidence type="ECO:0000256" key="10">
    <source>
        <dbReference type="ARBA" id="ARBA00023201"/>
    </source>
</evidence>
<dbReference type="Pfam" id="PF00474">
    <property type="entry name" value="SSF"/>
    <property type="match status" value="2"/>
</dbReference>
<reference evidence="14 15" key="1">
    <citation type="submission" date="2016-10" db="EMBL/GenBank/DDBJ databases">
        <authorList>
            <person name="de Groot N.N."/>
        </authorList>
    </citation>
    <scope>NUCLEOTIDE SEQUENCE [LARGE SCALE GENOMIC DNA]</scope>
    <source>
        <strain evidence="14 15">Vu-144</strain>
    </source>
</reference>
<feature type="transmembrane region" description="Helical" evidence="13">
    <location>
        <begin position="74"/>
        <end position="96"/>
    </location>
</feature>
<keyword evidence="7" id="KW-0915">Sodium</keyword>
<evidence type="ECO:0000256" key="9">
    <source>
        <dbReference type="ARBA" id="ARBA00023136"/>
    </source>
</evidence>
<evidence type="ECO:0000256" key="8">
    <source>
        <dbReference type="ARBA" id="ARBA00023065"/>
    </source>
</evidence>
<proteinExistence type="inferred from homology"/>
<protein>
    <submittedName>
        <fullName evidence="14">Transporter, SSS family</fullName>
    </submittedName>
</protein>
<dbReference type="OrthoDB" id="9803597at2"/>
<dbReference type="PROSITE" id="PS50283">
    <property type="entry name" value="NA_SOLUT_SYMP_3"/>
    <property type="match status" value="1"/>
</dbReference>
<feature type="transmembrane region" description="Helical" evidence="13">
    <location>
        <begin position="465"/>
        <end position="487"/>
    </location>
</feature>
<accession>A0A1H3YDT0</accession>
<feature type="transmembrane region" description="Helical" evidence="13">
    <location>
        <begin position="179"/>
        <end position="199"/>
    </location>
</feature>
<name>A0A1H3YDT0_9BACT</name>
<evidence type="ECO:0000256" key="2">
    <source>
        <dbReference type="ARBA" id="ARBA00006434"/>
    </source>
</evidence>
<dbReference type="PANTHER" id="PTHR42985:SF47">
    <property type="entry name" value="INTEGRAL MEMBRANE TRANSPORT PROTEIN"/>
    <property type="match status" value="1"/>
</dbReference>
<feature type="transmembrane region" description="Helical" evidence="13">
    <location>
        <begin position="499"/>
        <end position="517"/>
    </location>
</feature>
<evidence type="ECO:0000256" key="6">
    <source>
        <dbReference type="ARBA" id="ARBA00022989"/>
    </source>
</evidence>
<keyword evidence="6 13" id="KW-1133">Transmembrane helix</keyword>
<feature type="transmembrane region" description="Helical" evidence="13">
    <location>
        <begin position="117"/>
        <end position="142"/>
    </location>
</feature>
<dbReference type="InterPro" id="IPR038377">
    <property type="entry name" value="Na/Glc_symporter_sf"/>
</dbReference>
<keyword evidence="4" id="KW-1003">Cell membrane</keyword>
<dbReference type="EMBL" id="FNQY01000008">
    <property type="protein sequence ID" value="SEA09653.1"/>
    <property type="molecule type" value="Genomic_DNA"/>
</dbReference>
<feature type="transmembrane region" description="Helical" evidence="13">
    <location>
        <begin position="237"/>
        <end position="256"/>
    </location>
</feature>
<feature type="transmembrane region" description="Helical" evidence="13">
    <location>
        <begin position="277"/>
        <end position="302"/>
    </location>
</feature>
<keyword evidence="10" id="KW-0739">Sodium transport</keyword>
<feature type="transmembrane region" description="Helical" evidence="13">
    <location>
        <begin position="148"/>
        <end position="167"/>
    </location>
</feature>
<dbReference type="Gene3D" id="1.20.1730.10">
    <property type="entry name" value="Sodium/glucose cotransporter"/>
    <property type="match status" value="1"/>
</dbReference>
<dbReference type="RefSeq" id="WP_091396466.1">
    <property type="nucleotide sequence ID" value="NZ_FNQY01000008.1"/>
</dbReference>
<feature type="transmembrane region" description="Helical" evidence="13">
    <location>
        <begin position="6"/>
        <end position="22"/>
    </location>
</feature>
<feature type="transmembrane region" description="Helical" evidence="13">
    <location>
        <begin position="42"/>
        <end position="62"/>
    </location>
</feature>
<evidence type="ECO:0000256" key="7">
    <source>
        <dbReference type="ARBA" id="ARBA00023053"/>
    </source>
</evidence>
<keyword evidence="5 13" id="KW-0812">Transmembrane</keyword>
<gene>
    <name evidence="14" type="ORF">SAMN05192529_10820</name>
</gene>
<comment type="similarity">
    <text evidence="2 11">Belongs to the sodium:solute symporter (SSF) (TC 2.A.21) family.</text>
</comment>
<evidence type="ECO:0000256" key="12">
    <source>
        <dbReference type="SAM" id="Coils"/>
    </source>
</evidence>
<evidence type="ECO:0000256" key="4">
    <source>
        <dbReference type="ARBA" id="ARBA00022475"/>
    </source>
</evidence>
<dbReference type="STRING" id="551991.SAMN05192529_10820"/>
<dbReference type="InterPro" id="IPR001734">
    <property type="entry name" value="Na/solute_symporter"/>
</dbReference>
<keyword evidence="8" id="KW-0406">Ion transport</keyword>
<organism evidence="14 15">
    <name type="scientific">Arachidicoccus rhizosphaerae</name>
    <dbReference type="NCBI Taxonomy" id="551991"/>
    <lineage>
        <taxon>Bacteria</taxon>
        <taxon>Pseudomonadati</taxon>
        <taxon>Bacteroidota</taxon>
        <taxon>Chitinophagia</taxon>
        <taxon>Chitinophagales</taxon>
        <taxon>Chitinophagaceae</taxon>
        <taxon>Arachidicoccus</taxon>
    </lineage>
</organism>
<feature type="transmembrane region" description="Helical" evidence="13">
    <location>
        <begin position="524"/>
        <end position="543"/>
    </location>
</feature>
<dbReference type="GO" id="GO:0006814">
    <property type="term" value="P:sodium ion transport"/>
    <property type="evidence" value="ECO:0007669"/>
    <property type="project" value="UniProtKB-KW"/>
</dbReference>
<sequence length="583" mass="65004">MGSLDWWVMCLTFLVIILYGVYKSRGQRDVDSYFLDNKSMPWYLILFSIIGTQASAVTFLSAPGQAYTDGMRFVQYYFGLPIAMIVICIAFVPLFHRLKVYTAYQFLEDRFDLKTRSLTAFLFLLQRGMSTGISIYAPAIIVSSILGWNIYWTNIFMGGFLIIYTVLGGTKAVAHTQKLQLFIIIAGMFLAGYMVVHLLPEGVSFSDALHIAGKSGKLNVITTPTNITEHSFWQDKYTLWSGLIGGFFLALSYFGTDQSQVGRYLTAKSIKESRMGLLLNGLVKVPMQFLILLIGALLFAFYQFQPAPLSFNEMQLQKVTDPVLAGRLEGVQERFNQVSAQKQALTMHLVDALHQKEASKGKGVQNIAASREKLSQLQNQADLLRGEAKEIIKTADPAADTNDTNYIFLNFVIHYLPKGLIGLLFAIIFLAAWGSIAAALNSLASTTVIDIYKRSIRPEAPERHYLNVSRWFTLFWGVFCIAVAQFAGKLGSLIEAVNVLGSLFYGTILGIFMVAFFQKSIRGAAAFWSAVLTELIIILIYNLDVVSFLWLNAIGCLLTMILAYVMQWLLPGGQKKAVKANPD</sequence>
<dbReference type="GO" id="GO:0015293">
    <property type="term" value="F:symporter activity"/>
    <property type="evidence" value="ECO:0007669"/>
    <property type="project" value="TreeGrafter"/>
</dbReference>
<feature type="transmembrane region" description="Helical" evidence="13">
    <location>
        <begin position="420"/>
        <end position="444"/>
    </location>
</feature>
<evidence type="ECO:0000256" key="3">
    <source>
        <dbReference type="ARBA" id="ARBA00022448"/>
    </source>
</evidence>
<keyword evidence="15" id="KW-1185">Reference proteome</keyword>
<evidence type="ECO:0000256" key="11">
    <source>
        <dbReference type="RuleBase" id="RU362091"/>
    </source>
</evidence>
<evidence type="ECO:0000313" key="14">
    <source>
        <dbReference type="EMBL" id="SEA09653.1"/>
    </source>
</evidence>